<evidence type="ECO:0000313" key="4">
    <source>
        <dbReference type="Proteomes" id="UP001595998"/>
    </source>
</evidence>
<reference evidence="4" key="1">
    <citation type="journal article" date="2019" name="Int. J. Syst. Evol. Microbiol.">
        <title>The Global Catalogue of Microorganisms (GCM) 10K type strain sequencing project: providing services to taxonomists for standard genome sequencing and annotation.</title>
        <authorList>
            <consortium name="The Broad Institute Genomics Platform"/>
            <consortium name="The Broad Institute Genome Sequencing Center for Infectious Disease"/>
            <person name="Wu L."/>
            <person name="Ma J."/>
        </authorList>
    </citation>
    <scope>NUCLEOTIDE SEQUENCE [LARGE SCALE GENOMIC DNA]</scope>
    <source>
        <strain evidence="4">CCUG 56029</strain>
    </source>
</reference>
<dbReference type="InterPro" id="IPR013783">
    <property type="entry name" value="Ig-like_fold"/>
</dbReference>
<gene>
    <name evidence="3" type="ORF">ACFOZ9_12935</name>
</gene>
<feature type="compositionally biased region" description="Polar residues" evidence="1">
    <location>
        <begin position="316"/>
        <end position="329"/>
    </location>
</feature>
<comment type="caution">
    <text evidence="3">The sequence shown here is derived from an EMBL/GenBank/DDBJ whole genome shotgun (WGS) entry which is preliminary data.</text>
</comment>
<evidence type="ECO:0000256" key="1">
    <source>
        <dbReference type="SAM" id="MobiDB-lite"/>
    </source>
</evidence>
<dbReference type="Proteomes" id="UP001595998">
    <property type="component" value="Unassembled WGS sequence"/>
</dbReference>
<dbReference type="SUPFAM" id="SSF117074">
    <property type="entry name" value="Hypothetical protein PA1324"/>
    <property type="match status" value="1"/>
</dbReference>
<accession>A0ABV8XQE5</accession>
<dbReference type="EMBL" id="JBHSEH010000017">
    <property type="protein sequence ID" value="MFC4427116.1"/>
    <property type="molecule type" value="Genomic_DNA"/>
</dbReference>
<feature type="signal peptide" evidence="2">
    <location>
        <begin position="1"/>
        <end position="32"/>
    </location>
</feature>
<keyword evidence="4" id="KW-1185">Reference proteome</keyword>
<proteinExistence type="predicted"/>
<evidence type="ECO:0000256" key="2">
    <source>
        <dbReference type="SAM" id="SignalP"/>
    </source>
</evidence>
<feature type="region of interest" description="Disordered" evidence="1">
    <location>
        <begin position="308"/>
        <end position="329"/>
    </location>
</feature>
<dbReference type="RefSeq" id="WP_380040283.1">
    <property type="nucleotide sequence ID" value="NZ_JBHSEH010000017.1"/>
</dbReference>
<protein>
    <recommendedName>
        <fullName evidence="5">Prealbumin-like fold domain-containing protein</fullName>
    </recommendedName>
</protein>
<sequence>MKAKSDCRHLPLQRTSWSLMGVFLLLSGCGQAPTPQQAAAPTLSASSVGGAMTVSGAVYTSTNPGVDGSATCLNGRELSTGVVNCNIYPLKDYVWLSGGPSSTPSKGLENGRYFFSILEPGGQFDPKDGAAKNLSDDYDTWKNRVFTFAGGKITSAENDSDFTTVHHTYDPVLGRLRAFPYADTTNPGGEYILAVCSLQGYATDDEAYAAIKPSNCKYDAFKVRTSEPPQPEMVTAVLNGFKYRDDNLSGTRGTGETTLEGWEIALDCGPAGTFKTSTLADGSWSKTFTFPFSTTNETTCTVTEILDPDQRPGWRQTGNTSDESTTSGPATVTLADKVYQVTLRHNDDSSVYELNFGNVPLGTITGSKRYQGYTATSPIKYWKVTLSGTDAAGNAVTTQTTYTDDDGLYSFTALLPGQYTVTESMPTTNKTGSQWFNVTPLTIPADTRAQTKPTTFPMSAFLNVCQRNPGGRTIGFWSNRNGATAFTTIPNGLSTLVGLNLRDGAGKDFNPGTYAQVQKWLLNATATNMAYMLSAQLTATTLNSLGGFTNAGVSVYAKSGSNFTWGPASITQLMTDANTSLGAYGLTPDGHPQRALQEIMKTILDRVNNSGEGLVAWFDQPDASGCTAINTTTTWTP</sequence>
<evidence type="ECO:0000313" key="3">
    <source>
        <dbReference type="EMBL" id="MFC4427116.1"/>
    </source>
</evidence>
<feature type="chain" id="PRO_5047185387" description="Prealbumin-like fold domain-containing protein" evidence="2">
    <location>
        <begin position="33"/>
        <end position="637"/>
    </location>
</feature>
<evidence type="ECO:0008006" key="5">
    <source>
        <dbReference type="Google" id="ProtNLM"/>
    </source>
</evidence>
<dbReference type="PROSITE" id="PS51257">
    <property type="entry name" value="PROKAR_LIPOPROTEIN"/>
    <property type="match status" value="1"/>
</dbReference>
<name>A0ABV8XQE5_9DEIO</name>
<organism evidence="3 4">
    <name type="scientific">Deinococcus navajonensis</name>
    <dbReference type="NCBI Taxonomy" id="309884"/>
    <lineage>
        <taxon>Bacteria</taxon>
        <taxon>Thermotogati</taxon>
        <taxon>Deinococcota</taxon>
        <taxon>Deinococci</taxon>
        <taxon>Deinococcales</taxon>
        <taxon>Deinococcaceae</taxon>
        <taxon>Deinococcus</taxon>
    </lineage>
</organism>
<dbReference type="Gene3D" id="2.60.40.10">
    <property type="entry name" value="Immunoglobulins"/>
    <property type="match status" value="1"/>
</dbReference>
<keyword evidence="2" id="KW-0732">Signal</keyword>